<dbReference type="Gene3D" id="3.30.70.1450">
    <property type="entry name" value="Regulator of K+ conductance, C-terminal domain"/>
    <property type="match status" value="1"/>
</dbReference>
<dbReference type="Pfam" id="PF02080">
    <property type="entry name" value="TrkA_C"/>
    <property type="match status" value="1"/>
</dbReference>
<dbReference type="SUPFAM" id="SSF116726">
    <property type="entry name" value="TrkA C-terminal domain-like"/>
    <property type="match status" value="1"/>
</dbReference>
<dbReference type="InterPro" id="IPR036291">
    <property type="entry name" value="NAD(P)-bd_dom_sf"/>
</dbReference>
<dbReference type="AlphaFoldDB" id="A0A485M0K2"/>
<gene>
    <name evidence="3" type="primary">ktrA</name>
    <name evidence="3" type="ORF">SCFA_400002</name>
</gene>
<dbReference type="EMBL" id="CAADRM010000104">
    <property type="protein sequence ID" value="VFU15253.1"/>
    <property type="molecule type" value="Genomic_DNA"/>
</dbReference>
<feature type="domain" description="RCK N-terminal" evidence="1">
    <location>
        <begin position="2"/>
        <end position="119"/>
    </location>
</feature>
<organism evidence="3">
    <name type="scientific">anaerobic digester metagenome</name>
    <dbReference type="NCBI Taxonomy" id="1263854"/>
    <lineage>
        <taxon>unclassified sequences</taxon>
        <taxon>metagenomes</taxon>
        <taxon>ecological metagenomes</taxon>
    </lineage>
</organism>
<dbReference type="InterPro" id="IPR006037">
    <property type="entry name" value="RCK_C"/>
</dbReference>
<sequence length="218" mass="24215">MAKTFAIIGLGNFGSWVVRTLNELRQNTIAIDLDKDRVQKIRDFTRNPVIADATRKENLISLGLDTVDAVVISLGDNTSAATLITLYLQEMGVGQIIVKAVNEDHGKILRKVGATDIIFPEKDMGIKVAKGLVMPNILEFIEMSEDYQIAEIAPPNDFVGKTLAQLALPQRYNVQVIAIRELIPERFTIVPKGDFIIKDSDILVVIGKESNVNRIRPY</sequence>
<evidence type="ECO:0000313" key="3">
    <source>
        <dbReference type="EMBL" id="VFU15253.1"/>
    </source>
</evidence>
<dbReference type="GO" id="GO:0008324">
    <property type="term" value="F:monoatomic cation transmembrane transporter activity"/>
    <property type="evidence" value="ECO:0007669"/>
    <property type="project" value="InterPro"/>
</dbReference>
<dbReference type="InterPro" id="IPR003148">
    <property type="entry name" value="RCK_N"/>
</dbReference>
<evidence type="ECO:0000259" key="2">
    <source>
        <dbReference type="PROSITE" id="PS51202"/>
    </source>
</evidence>
<protein>
    <submittedName>
        <fullName evidence="3">Ktr system potassium uptake protein A</fullName>
    </submittedName>
</protein>
<dbReference type="PROSITE" id="PS51201">
    <property type="entry name" value="RCK_N"/>
    <property type="match status" value="1"/>
</dbReference>
<dbReference type="InterPro" id="IPR036721">
    <property type="entry name" value="RCK_C_sf"/>
</dbReference>
<dbReference type="SUPFAM" id="SSF51735">
    <property type="entry name" value="NAD(P)-binding Rossmann-fold domains"/>
    <property type="match status" value="1"/>
</dbReference>
<proteinExistence type="predicted"/>
<dbReference type="InterPro" id="IPR050721">
    <property type="entry name" value="Trk_Ktr_HKT_K-transport"/>
</dbReference>
<dbReference type="PROSITE" id="PS51202">
    <property type="entry name" value="RCK_C"/>
    <property type="match status" value="1"/>
</dbReference>
<reference evidence="3" key="1">
    <citation type="submission" date="2019-03" db="EMBL/GenBank/DDBJ databases">
        <authorList>
            <person name="Hao L."/>
        </authorList>
    </citation>
    <scope>NUCLEOTIDE SEQUENCE</scope>
</reference>
<dbReference type="Pfam" id="PF02254">
    <property type="entry name" value="TrkA_N"/>
    <property type="match status" value="1"/>
</dbReference>
<dbReference type="PANTHER" id="PTHR43833:SF7">
    <property type="entry name" value="KTR SYSTEM POTASSIUM UPTAKE PROTEIN C"/>
    <property type="match status" value="1"/>
</dbReference>
<name>A0A485M0K2_9ZZZZ</name>
<feature type="domain" description="RCK C-terminal" evidence="2">
    <location>
        <begin position="135"/>
        <end position="218"/>
    </location>
</feature>
<dbReference type="PANTHER" id="PTHR43833">
    <property type="entry name" value="POTASSIUM CHANNEL PROTEIN 2-RELATED-RELATED"/>
    <property type="match status" value="1"/>
</dbReference>
<dbReference type="GO" id="GO:0006813">
    <property type="term" value="P:potassium ion transport"/>
    <property type="evidence" value="ECO:0007669"/>
    <property type="project" value="InterPro"/>
</dbReference>
<dbReference type="Gene3D" id="3.40.50.720">
    <property type="entry name" value="NAD(P)-binding Rossmann-like Domain"/>
    <property type="match status" value="1"/>
</dbReference>
<accession>A0A485M0K2</accession>
<evidence type="ECO:0000259" key="1">
    <source>
        <dbReference type="PROSITE" id="PS51201"/>
    </source>
</evidence>